<dbReference type="RefSeq" id="WP_131003723.1">
    <property type="nucleotide sequence ID" value="NZ_JBHSZR010000013.1"/>
</dbReference>
<name>A0A4Q9GNF2_9HYPH</name>
<dbReference type="Proteomes" id="UP000291613">
    <property type="component" value="Unassembled WGS sequence"/>
</dbReference>
<sequence length="133" mass="13422">MSDTALATSERNTFSSLGDALETAAEYVSAAGATAGASVKSAAAKTGEVAGVGAYKTAYGLSFGLVFGAVFLKELLPAGNALRRGFEDGADAAFDAVEARKSSDETLGDEIAVAPKRKAPVRKTVKATASEAN</sequence>
<evidence type="ECO:0000313" key="1">
    <source>
        <dbReference type="EMBL" id="TBN52490.1"/>
    </source>
</evidence>
<protein>
    <submittedName>
        <fullName evidence="1">Uncharacterized protein</fullName>
    </submittedName>
</protein>
<dbReference type="EMBL" id="SIUB01000005">
    <property type="protein sequence ID" value="TBN52490.1"/>
    <property type="molecule type" value="Genomic_DNA"/>
</dbReference>
<keyword evidence="2" id="KW-1185">Reference proteome</keyword>
<gene>
    <name evidence="1" type="ORF">EYR15_11695</name>
</gene>
<dbReference type="AlphaFoldDB" id="A0A4Q9GNF2"/>
<accession>A0A4Q9GNF2</accession>
<dbReference type="OrthoDB" id="8456793at2"/>
<reference evidence="1 2" key="1">
    <citation type="submission" date="2019-02" db="EMBL/GenBank/DDBJ databases">
        <title>Hansschlegelia quercus sp. nov., a novel methylotrophic bacterium from buds of oak (Quercus robur L.).</title>
        <authorList>
            <person name="Agafonova N.V."/>
            <person name="Kaparullina E.N."/>
            <person name="Grouzdev D.S."/>
            <person name="Doronina N.V."/>
        </authorList>
    </citation>
    <scope>NUCLEOTIDE SEQUENCE [LARGE SCALE GENOMIC DNA]</scope>
    <source>
        <strain evidence="1 2">Dub</strain>
    </source>
</reference>
<evidence type="ECO:0000313" key="2">
    <source>
        <dbReference type="Proteomes" id="UP000291613"/>
    </source>
</evidence>
<organism evidence="1 2">
    <name type="scientific">Hansschlegelia quercus</name>
    <dbReference type="NCBI Taxonomy" id="2528245"/>
    <lineage>
        <taxon>Bacteria</taxon>
        <taxon>Pseudomonadati</taxon>
        <taxon>Pseudomonadota</taxon>
        <taxon>Alphaproteobacteria</taxon>
        <taxon>Hyphomicrobiales</taxon>
        <taxon>Methylopilaceae</taxon>
        <taxon>Hansschlegelia</taxon>
    </lineage>
</organism>
<comment type="caution">
    <text evidence="1">The sequence shown here is derived from an EMBL/GenBank/DDBJ whole genome shotgun (WGS) entry which is preliminary data.</text>
</comment>
<proteinExistence type="predicted"/>